<proteinExistence type="predicted"/>
<dbReference type="Proteomes" id="UP000244519">
    <property type="component" value="Chromosome"/>
</dbReference>
<name>A0A2U8BS41_9RICK</name>
<accession>A0A2U8BS41</accession>
<reference evidence="1 2" key="1">
    <citation type="journal article" date="2018" name="Genome Biol. Evol.">
        <title>The Genome Sequence of "Candidatus Fokinia solitaria": Insights on Reductive Evolution in Rickettsiales.</title>
        <authorList>
            <person name="Floriano A.M."/>
            <person name="Castelli M."/>
            <person name="Krenek S."/>
            <person name="Berendonk T.U."/>
            <person name="Bazzocchi C."/>
            <person name="Petroni G."/>
            <person name="Sassera D."/>
        </authorList>
    </citation>
    <scope>NUCLEOTIDE SEQUENCE [LARGE SCALE GENOMIC DNA]</scope>
    <source>
        <strain evidence="1">Rio ETE_ALG 3VII</strain>
    </source>
</reference>
<dbReference type="AlphaFoldDB" id="A0A2U8BS41"/>
<evidence type="ECO:0000313" key="1">
    <source>
        <dbReference type="EMBL" id="AWD33157.1"/>
    </source>
</evidence>
<protein>
    <submittedName>
        <fullName evidence="1">Uncharacterized protein</fullName>
    </submittedName>
</protein>
<dbReference type="RefSeq" id="WP_145958110.1">
    <property type="nucleotide sequence ID" value="NZ_CP025989.1"/>
</dbReference>
<dbReference type="EMBL" id="CP025989">
    <property type="protein sequence ID" value="AWD33157.1"/>
    <property type="molecule type" value="Genomic_DNA"/>
</dbReference>
<keyword evidence="2" id="KW-1185">Reference proteome</keyword>
<organism evidence="1 2">
    <name type="scientific">Candidatus Fokinia solitaria</name>
    <dbReference type="NCBI Taxonomy" id="1802984"/>
    <lineage>
        <taxon>Bacteria</taxon>
        <taxon>Pseudomonadati</taxon>
        <taxon>Pseudomonadota</taxon>
        <taxon>Alphaproteobacteria</taxon>
        <taxon>Rickettsiales</taxon>
        <taxon>Candidatus Midichloriaceae</taxon>
        <taxon>Candidatus Fokinia</taxon>
    </lineage>
</organism>
<evidence type="ECO:0000313" key="2">
    <source>
        <dbReference type="Proteomes" id="UP000244519"/>
    </source>
</evidence>
<sequence>MRAKRLFSSSKMVEEMRKSIQGRRMIAEIEKNIQNKNIKNFLHSRALSFNKEFRKLQFVRGLLQFARNCEIDIHFAALEEISSIKQTAGEAIDMIDDIYADPDAVQRYSHDSASSAASSSQFSTIKCRTEEVYTFLLRYQQHLMAKYPRISSRCNL</sequence>
<gene>
    <name evidence="1" type="ORF">Fsol_00359</name>
</gene>
<dbReference type="KEGG" id="fso:Fsol_00359"/>